<evidence type="ECO:0000256" key="12">
    <source>
        <dbReference type="SAM" id="SignalP"/>
    </source>
</evidence>
<keyword evidence="9" id="KW-0739">Sodium transport</keyword>
<dbReference type="GO" id="GO:0098719">
    <property type="term" value="P:sodium ion import across plasma membrane"/>
    <property type="evidence" value="ECO:0007669"/>
    <property type="project" value="TreeGrafter"/>
</dbReference>
<evidence type="ECO:0000256" key="3">
    <source>
        <dbReference type="ARBA" id="ARBA00022475"/>
    </source>
</evidence>
<name>A0A0G4G2I9_VITBC</name>
<keyword evidence="6" id="KW-0915">Sodium</keyword>
<dbReference type="EMBL" id="CDMY01000550">
    <property type="protein sequence ID" value="CEM22073.1"/>
    <property type="molecule type" value="Genomic_DNA"/>
</dbReference>
<protein>
    <recommendedName>
        <fullName evidence="13">Cation/H+ exchanger transmembrane domain-containing protein</fullName>
    </recommendedName>
</protein>
<evidence type="ECO:0000256" key="8">
    <source>
        <dbReference type="ARBA" id="ARBA00023136"/>
    </source>
</evidence>
<keyword evidence="2" id="KW-0813">Transport</keyword>
<dbReference type="PANTHER" id="PTHR10110">
    <property type="entry name" value="SODIUM/HYDROGEN EXCHANGER"/>
    <property type="match status" value="1"/>
</dbReference>
<dbReference type="GO" id="GO:0015386">
    <property type="term" value="F:potassium:proton antiporter activity"/>
    <property type="evidence" value="ECO:0007669"/>
    <property type="project" value="TreeGrafter"/>
</dbReference>
<feature type="compositionally biased region" description="Basic and acidic residues" evidence="10">
    <location>
        <begin position="105"/>
        <end position="126"/>
    </location>
</feature>
<dbReference type="Proteomes" id="UP000041254">
    <property type="component" value="Unassembled WGS sequence"/>
</dbReference>
<keyword evidence="12" id="KW-0732">Signal</keyword>
<dbReference type="InterPro" id="IPR018422">
    <property type="entry name" value="Cation/H_exchanger_CPA1"/>
</dbReference>
<keyword evidence="15" id="KW-1185">Reference proteome</keyword>
<feature type="region of interest" description="Disordered" evidence="10">
    <location>
        <begin position="71"/>
        <end position="163"/>
    </location>
</feature>
<feature type="transmembrane region" description="Helical" evidence="11">
    <location>
        <begin position="438"/>
        <end position="465"/>
    </location>
</feature>
<dbReference type="GO" id="GO:0005886">
    <property type="term" value="C:plasma membrane"/>
    <property type="evidence" value="ECO:0007669"/>
    <property type="project" value="UniProtKB-SubCell"/>
</dbReference>
<evidence type="ECO:0000256" key="9">
    <source>
        <dbReference type="ARBA" id="ARBA00023201"/>
    </source>
</evidence>
<evidence type="ECO:0000256" key="7">
    <source>
        <dbReference type="ARBA" id="ARBA00023065"/>
    </source>
</evidence>
<dbReference type="AlphaFoldDB" id="A0A0G4G2I9"/>
<keyword evidence="7" id="KW-0406">Ion transport</keyword>
<reference evidence="14 15" key="1">
    <citation type="submission" date="2014-11" db="EMBL/GenBank/DDBJ databases">
        <authorList>
            <person name="Zhu J."/>
            <person name="Qi W."/>
            <person name="Song R."/>
        </authorList>
    </citation>
    <scope>NUCLEOTIDE SEQUENCE [LARGE SCALE GENOMIC DNA]</scope>
</reference>
<evidence type="ECO:0000256" key="11">
    <source>
        <dbReference type="SAM" id="Phobius"/>
    </source>
</evidence>
<dbReference type="InterPro" id="IPR006153">
    <property type="entry name" value="Cation/H_exchanger_TM"/>
</dbReference>
<evidence type="ECO:0000313" key="14">
    <source>
        <dbReference type="EMBL" id="CEM22073.1"/>
    </source>
</evidence>
<dbReference type="PANTHER" id="PTHR10110:SF86">
    <property type="entry name" value="SODIUM_HYDROGEN EXCHANGER 7"/>
    <property type="match status" value="1"/>
</dbReference>
<dbReference type="GO" id="GO:0051453">
    <property type="term" value="P:regulation of intracellular pH"/>
    <property type="evidence" value="ECO:0007669"/>
    <property type="project" value="TreeGrafter"/>
</dbReference>
<organism evidence="14 15">
    <name type="scientific">Vitrella brassicaformis (strain CCMP3155)</name>
    <dbReference type="NCBI Taxonomy" id="1169540"/>
    <lineage>
        <taxon>Eukaryota</taxon>
        <taxon>Sar</taxon>
        <taxon>Alveolata</taxon>
        <taxon>Colpodellida</taxon>
        <taxon>Vitrellaceae</taxon>
        <taxon>Vitrella</taxon>
    </lineage>
</organism>
<dbReference type="OrthoDB" id="449390at2759"/>
<keyword evidence="8 11" id="KW-0472">Membrane</keyword>
<evidence type="ECO:0000256" key="2">
    <source>
        <dbReference type="ARBA" id="ARBA00022448"/>
    </source>
</evidence>
<dbReference type="InParanoid" id="A0A0G4G2I9"/>
<dbReference type="VEuPathDB" id="CryptoDB:Vbra_9615"/>
<sequence>MSLIVVFAVLCLPPWRCAALPRSSVTKDATFLPQSSGALGGQSPNSSLSQPQQLLCNDDQGHCSVLQTAQRSTWATEAPPPHSEREWARSGVHAEEPPSEDEGERQEHKPEHNPRHGRQHVKDAAKKILGPYKQEKPSEALHEGPALKVTEKEHDKKHEAHTEQEVTHIEDHEAHEHGRPATVDACFLVFLHLFSAVIEWANSKVPFIQLPVSVVLFLIGLLFAAWCHAGGEAPKYDPGWWLGAEALYTVRRTLHYSTHISPHLIFYVFLPLILYESASCAQWFIFRKQLATSCLLAFPGVILNILICGLFLVFCIGGPYRENVFGAFQLSSVASATDPVAVVAMLGSLGAPKKLSSLIEGESLLNDGSAAVFFLLLKDFASGGKPPTPLNIIITTLQLAIGGPLFGVVWAAFISFWLDKIWNWPNLEITVTLFGIYGGYFIGEAILGTSGILTTVCFGLFFAVAGKYSMSHETHEAHHHVISAVAHVADRSLFLVAGMICQRIMQEEELAEWAIMGGLYLFLHFARALVILLFWRFLSTWGYGLNWKEAVVLWWGGLRGAVGLSLALEMEHNPLLSNGLRDVRHTHKRALASHGWNTILVYHMAAFHVAGVVLLTTFINGVTAEYVYKALDIYQINAFKGAYLHNQYEILDRLILDHARGFQKNWLYSGVRFVRLLKVLPQFSSVMFSASLVPHFTNPSPLEAMQSCPLQFVLLRRRTKDHRLSTDSQLLEDLKKKRATVRVSMVGLQASDMTQTKKEQQLCYQMLLLMKAEYDEMYEHHLMSESAYIIALEGVNEGLDVANGERQHQYAAKTGVKNVRFKAVQAFEEEWKVISGFVKGRESVSGEGNFTGMVAWSMIHFGDPQGMSSLYQKTICNVQLLYAYVQTREHVIHSFELLSPVTRDVARDVLDHLTQTVEKAKKLLETEVMFKNPIVFSLVCNVTAAETLLAMGLEEARGLVKGGWLLQEEVEPIEEILYAHTFAVQRLRPHKLLKGRSVFHTSMSRAVPNLVKTLSGADVSTDLTDEYMQTAAKMIRNMFVVKSRKLHEDLKAKYKWLLQ</sequence>
<feature type="transmembrane region" description="Helical" evidence="11">
    <location>
        <begin position="264"/>
        <end position="286"/>
    </location>
</feature>
<dbReference type="GO" id="GO:0015385">
    <property type="term" value="F:sodium:proton antiporter activity"/>
    <property type="evidence" value="ECO:0007669"/>
    <property type="project" value="InterPro"/>
</dbReference>
<feature type="transmembrane region" description="Helical" evidence="11">
    <location>
        <begin position="550"/>
        <end position="568"/>
    </location>
</feature>
<evidence type="ECO:0000256" key="6">
    <source>
        <dbReference type="ARBA" id="ARBA00023053"/>
    </source>
</evidence>
<keyword evidence="4 11" id="KW-0812">Transmembrane</keyword>
<feature type="transmembrane region" description="Helical" evidence="11">
    <location>
        <begin position="513"/>
        <end position="538"/>
    </location>
</feature>
<comment type="subcellular location">
    <subcellularLocation>
        <location evidence="1">Cell membrane</location>
        <topology evidence="1">Multi-pass membrane protein</topology>
    </subcellularLocation>
</comment>
<feature type="signal peptide" evidence="12">
    <location>
        <begin position="1"/>
        <end position="19"/>
    </location>
</feature>
<feature type="chain" id="PRO_5005189572" description="Cation/H+ exchanger transmembrane domain-containing protein" evidence="12">
    <location>
        <begin position="20"/>
        <end position="1059"/>
    </location>
</feature>
<evidence type="ECO:0000256" key="10">
    <source>
        <dbReference type="SAM" id="MobiDB-lite"/>
    </source>
</evidence>
<gene>
    <name evidence="14" type="ORF">Vbra_9615</name>
</gene>
<feature type="transmembrane region" description="Helical" evidence="11">
    <location>
        <begin position="599"/>
        <end position="619"/>
    </location>
</feature>
<accession>A0A0G4G2I9</accession>
<feature type="compositionally biased region" description="Basic and acidic residues" evidence="10">
    <location>
        <begin position="149"/>
        <end position="163"/>
    </location>
</feature>
<feature type="transmembrane region" description="Helical" evidence="11">
    <location>
        <begin position="326"/>
        <end position="349"/>
    </location>
</feature>
<evidence type="ECO:0000259" key="13">
    <source>
        <dbReference type="Pfam" id="PF00999"/>
    </source>
</evidence>
<feature type="transmembrane region" description="Helical" evidence="11">
    <location>
        <begin position="210"/>
        <end position="231"/>
    </location>
</feature>
<proteinExistence type="predicted"/>
<feature type="compositionally biased region" description="Basic and acidic residues" evidence="10">
    <location>
        <begin position="82"/>
        <end position="96"/>
    </location>
</feature>
<evidence type="ECO:0000256" key="1">
    <source>
        <dbReference type="ARBA" id="ARBA00004651"/>
    </source>
</evidence>
<feature type="compositionally biased region" description="Basic and acidic residues" evidence="10">
    <location>
        <begin position="133"/>
        <end position="142"/>
    </location>
</feature>
<evidence type="ECO:0000256" key="5">
    <source>
        <dbReference type="ARBA" id="ARBA00022989"/>
    </source>
</evidence>
<dbReference type="Gene3D" id="6.10.140.1330">
    <property type="match status" value="1"/>
</dbReference>
<keyword evidence="3" id="KW-1003">Cell membrane</keyword>
<keyword evidence="5 11" id="KW-1133">Transmembrane helix</keyword>
<feature type="transmembrane region" description="Helical" evidence="11">
    <location>
        <begin position="293"/>
        <end position="320"/>
    </location>
</feature>
<dbReference type="STRING" id="1169540.A0A0G4G2I9"/>
<feature type="domain" description="Cation/H+ exchanger transmembrane" evidence="13">
    <location>
        <begin position="201"/>
        <end position="625"/>
    </location>
</feature>
<evidence type="ECO:0000256" key="4">
    <source>
        <dbReference type="ARBA" id="ARBA00022692"/>
    </source>
</evidence>
<dbReference type="Pfam" id="PF00999">
    <property type="entry name" value="Na_H_Exchanger"/>
    <property type="match status" value="1"/>
</dbReference>
<evidence type="ECO:0000313" key="15">
    <source>
        <dbReference type="Proteomes" id="UP000041254"/>
    </source>
</evidence>
<feature type="transmembrane region" description="Helical" evidence="11">
    <location>
        <begin position="392"/>
        <end position="418"/>
    </location>
</feature>